<accession>A0ABU2AG49</accession>
<protein>
    <submittedName>
        <fullName evidence="2">Uncharacterized protein</fullName>
    </submittedName>
</protein>
<feature type="region of interest" description="Disordered" evidence="1">
    <location>
        <begin position="1"/>
        <end position="21"/>
    </location>
</feature>
<reference evidence="2 3" key="1">
    <citation type="submission" date="2023-07" db="EMBL/GenBank/DDBJ databases">
        <title>Sorghum-associated microbial communities from plants grown in Nebraska, USA.</title>
        <authorList>
            <person name="Schachtman D."/>
        </authorList>
    </citation>
    <scope>NUCLEOTIDE SEQUENCE [LARGE SCALE GENOMIC DNA]</scope>
    <source>
        <strain evidence="2 3">BE316</strain>
    </source>
</reference>
<dbReference type="Proteomes" id="UP001180825">
    <property type="component" value="Unassembled WGS sequence"/>
</dbReference>
<evidence type="ECO:0000313" key="3">
    <source>
        <dbReference type="Proteomes" id="UP001180825"/>
    </source>
</evidence>
<comment type="caution">
    <text evidence="2">The sequence shown here is derived from an EMBL/GenBank/DDBJ whole genome shotgun (WGS) entry which is preliminary data.</text>
</comment>
<gene>
    <name evidence="2" type="ORF">J2X21_005357</name>
</gene>
<organism evidence="2 3">
    <name type="scientific">Roseateles asaccharophilus</name>
    <dbReference type="NCBI Taxonomy" id="582607"/>
    <lineage>
        <taxon>Bacteria</taxon>
        <taxon>Pseudomonadati</taxon>
        <taxon>Pseudomonadota</taxon>
        <taxon>Betaproteobacteria</taxon>
        <taxon>Burkholderiales</taxon>
        <taxon>Sphaerotilaceae</taxon>
        <taxon>Roseateles</taxon>
    </lineage>
</organism>
<sequence length="64" mass="6930">MVNLKQRQSLIPSSGRQESLMPKRSAVLAGVFVIAAALWWSAALADQQVVLQFSTGALPSFEVE</sequence>
<keyword evidence="3" id="KW-1185">Reference proteome</keyword>
<evidence type="ECO:0000256" key="1">
    <source>
        <dbReference type="SAM" id="MobiDB-lite"/>
    </source>
</evidence>
<dbReference type="RefSeq" id="WP_310333178.1">
    <property type="nucleotide sequence ID" value="NZ_JAVDXV010000014.1"/>
</dbReference>
<feature type="compositionally biased region" description="Polar residues" evidence="1">
    <location>
        <begin position="1"/>
        <end position="17"/>
    </location>
</feature>
<name>A0ABU2AG49_9BURK</name>
<proteinExistence type="predicted"/>
<dbReference type="EMBL" id="JAVDXV010000014">
    <property type="protein sequence ID" value="MDR7336184.1"/>
    <property type="molecule type" value="Genomic_DNA"/>
</dbReference>
<evidence type="ECO:0000313" key="2">
    <source>
        <dbReference type="EMBL" id="MDR7336184.1"/>
    </source>
</evidence>